<keyword evidence="3" id="KW-1185">Reference proteome</keyword>
<reference evidence="2 3" key="1">
    <citation type="submission" date="2019-09" db="EMBL/GenBank/DDBJ databases">
        <title>Arenimonas chukotkensis sp. nov., a bacterium isolated from Chukotka hot spring, Arctic region, Russia.</title>
        <authorList>
            <person name="Zayulina K.S."/>
            <person name="Prokofeva M.I."/>
            <person name="Elcheninov A.G."/>
            <person name="Novikov A."/>
            <person name="Kochetkova T.V."/>
            <person name="Kublanov I.V."/>
        </authorList>
    </citation>
    <scope>NUCLEOTIDE SEQUENCE [LARGE SCALE GENOMIC DNA]</scope>
    <source>
        <strain evidence="2 3">3729k</strain>
    </source>
</reference>
<feature type="chain" id="PRO_5022831780" evidence="1">
    <location>
        <begin position="22"/>
        <end position="127"/>
    </location>
</feature>
<accession>A0A5B2ZAV8</accession>
<dbReference type="EMBL" id="VUOD01000005">
    <property type="protein sequence ID" value="KAA2284683.1"/>
    <property type="molecule type" value="Genomic_DNA"/>
</dbReference>
<evidence type="ECO:0000256" key="1">
    <source>
        <dbReference type="SAM" id="SignalP"/>
    </source>
</evidence>
<name>A0A5B2ZAV8_9GAMM</name>
<feature type="signal peptide" evidence="1">
    <location>
        <begin position="1"/>
        <end position="21"/>
    </location>
</feature>
<sequence length="127" mass="14352">MSARRLLLLCCLLLAPALAAADDVAWSNKWRLQFSGAAESAGEIVLEVRDRAGARFEVTVPIEGNDGENRVASKVRRALDRALPSGWRVERDDGEDVLVKRRWYHPRFTLRIVRSSVKDLRIGPDRE</sequence>
<organism evidence="2 3">
    <name type="scientific">Arenimonas fontis</name>
    <dbReference type="NCBI Taxonomy" id="2608255"/>
    <lineage>
        <taxon>Bacteria</taxon>
        <taxon>Pseudomonadati</taxon>
        <taxon>Pseudomonadota</taxon>
        <taxon>Gammaproteobacteria</taxon>
        <taxon>Lysobacterales</taxon>
        <taxon>Lysobacteraceae</taxon>
        <taxon>Arenimonas</taxon>
    </lineage>
</organism>
<reference evidence="2 3" key="2">
    <citation type="submission" date="2019-09" db="EMBL/GenBank/DDBJ databases">
        <authorList>
            <person name="Mazur A."/>
        </authorList>
    </citation>
    <scope>NUCLEOTIDE SEQUENCE [LARGE SCALE GENOMIC DNA]</scope>
    <source>
        <strain evidence="2 3">3729k</strain>
    </source>
</reference>
<comment type="caution">
    <text evidence="2">The sequence shown here is derived from an EMBL/GenBank/DDBJ whole genome shotgun (WGS) entry which is preliminary data.</text>
</comment>
<proteinExistence type="predicted"/>
<protein>
    <submittedName>
        <fullName evidence="2">Uncharacterized protein</fullName>
    </submittedName>
</protein>
<evidence type="ECO:0000313" key="2">
    <source>
        <dbReference type="EMBL" id="KAA2284683.1"/>
    </source>
</evidence>
<keyword evidence="1" id="KW-0732">Signal</keyword>
<dbReference type="AlphaFoldDB" id="A0A5B2ZAV8"/>
<dbReference type="Proteomes" id="UP000322165">
    <property type="component" value="Unassembled WGS sequence"/>
</dbReference>
<dbReference type="RefSeq" id="WP_149860741.1">
    <property type="nucleotide sequence ID" value="NZ_VUOD01000005.1"/>
</dbReference>
<gene>
    <name evidence="2" type="ORF">F0415_08265</name>
</gene>
<evidence type="ECO:0000313" key="3">
    <source>
        <dbReference type="Proteomes" id="UP000322165"/>
    </source>
</evidence>